<gene>
    <name evidence="2" type="ORF">GCM10010841_06610</name>
</gene>
<organism evidence="2 3">
    <name type="scientific">Deinococcus aerophilus</name>
    <dbReference type="NCBI Taxonomy" id="522488"/>
    <lineage>
        <taxon>Bacteria</taxon>
        <taxon>Thermotogati</taxon>
        <taxon>Deinococcota</taxon>
        <taxon>Deinococci</taxon>
        <taxon>Deinococcales</taxon>
        <taxon>Deinococcaceae</taxon>
        <taxon>Deinococcus</taxon>
    </lineage>
</organism>
<protein>
    <submittedName>
        <fullName evidence="2">Uncharacterized protein</fullName>
    </submittedName>
</protein>
<dbReference type="Proteomes" id="UP000661918">
    <property type="component" value="Unassembled WGS sequence"/>
</dbReference>
<dbReference type="Pfam" id="PF19671">
    <property type="entry name" value="DUF6174"/>
    <property type="match status" value="1"/>
</dbReference>
<evidence type="ECO:0000313" key="2">
    <source>
        <dbReference type="EMBL" id="GGM00704.1"/>
    </source>
</evidence>
<evidence type="ECO:0000256" key="1">
    <source>
        <dbReference type="SAM" id="SignalP"/>
    </source>
</evidence>
<keyword evidence="1" id="KW-0732">Signal</keyword>
<feature type="chain" id="PRO_5045669620" evidence="1">
    <location>
        <begin position="23"/>
        <end position="178"/>
    </location>
</feature>
<evidence type="ECO:0000313" key="3">
    <source>
        <dbReference type="Proteomes" id="UP000661918"/>
    </source>
</evidence>
<keyword evidence="3" id="KW-1185">Reference proteome</keyword>
<proteinExistence type="predicted"/>
<comment type="caution">
    <text evidence="2">The sequence shown here is derived from an EMBL/GenBank/DDBJ whole genome shotgun (WGS) entry which is preliminary data.</text>
</comment>
<feature type="signal peptide" evidence="1">
    <location>
        <begin position="1"/>
        <end position="22"/>
    </location>
</feature>
<reference evidence="3" key="1">
    <citation type="journal article" date="2019" name="Int. J. Syst. Evol. Microbiol.">
        <title>The Global Catalogue of Microorganisms (GCM) 10K type strain sequencing project: providing services to taxonomists for standard genome sequencing and annotation.</title>
        <authorList>
            <consortium name="The Broad Institute Genomics Platform"/>
            <consortium name="The Broad Institute Genome Sequencing Center for Infectious Disease"/>
            <person name="Wu L."/>
            <person name="Ma J."/>
        </authorList>
    </citation>
    <scope>NUCLEOTIDE SEQUENCE [LARGE SCALE GENOMIC DNA]</scope>
    <source>
        <strain evidence="3">JCM 15443</strain>
    </source>
</reference>
<accession>A0ABQ2GL57</accession>
<sequence length="178" mass="18911">MLGNMNRLLPGMLFALCSVAGAGGGERAVPVGLGQPARCAAGYVRPDFSRLQADLNAARTRWKAARVRNYRYDFARIAAPLRLPDVTVTVVGGRVQGIQAVDGQHPAAPSPLNAGPVEALFLEAARALTYQRSQPCATLRLGFDAVDGHPTTFYSGSQVSPMADGSGEWRVTNFSARP</sequence>
<dbReference type="InterPro" id="IPR046172">
    <property type="entry name" value="DUF6174"/>
</dbReference>
<name>A0ABQ2GL57_9DEIO</name>
<dbReference type="EMBL" id="BMOM01000003">
    <property type="protein sequence ID" value="GGM00704.1"/>
    <property type="molecule type" value="Genomic_DNA"/>
</dbReference>